<keyword evidence="1" id="KW-0472">Membrane</keyword>
<keyword evidence="2" id="KW-0645">Protease</keyword>
<dbReference type="PANTHER" id="PTHR35864">
    <property type="entry name" value="ZINC METALLOPROTEASE MJ0611-RELATED"/>
    <property type="match status" value="1"/>
</dbReference>
<feature type="transmembrane region" description="Helical" evidence="1">
    <location>
        <begin position="16"/>
        <end position="35"/>
    </location>
</feature>
<dbReference type="RefSeq" id="WP_103990028.1">
    <property type="nucleotide sequence ID" value="NZ_CP031311.1"/>
</dbReference>
<feature type="transmembrane region" description="Helical" evidence="1">
    <location>
        <begin position="120"/>
        <end position="147"/>
    </location>
</feature>
<keyword evidence="4" id="KW-1185">Reference proteome</keyword>
<reference evidence="2 5" key="2">
    <citation type="journal article" date="2019" name="Nat. Commun.">
        <title>A new type of DNA phosphorothioation-based antiviral system in archaea.</title>
        <authorList>
            <person name="Xiong L."/>
            <person name="Liu S."/>
            <person name="Chen S."/>
            <person name="Xiao Y."/>
            <person name="Zhu B."/>
            <person name="Gao Y."/>
            <person name="Zhang Y."/>
            <person name="Chen B."/>
            <person name="Luo J."/>
            <person name="Deng Z."/>
            <person name="Chen X."/>
            <person name="Wang L."/>
            <person name="Chen S."/>
        </authorList>
    </citation>
    <scope>NUCLEOTIDE SEQUENCE [LARGE SCALE GENOMIC DNA]</scope>
    <source>
        <strain evidence="2 5">CGMCC 1.10331</strain>
    </source>
</reference>
<dbReference type="GO" id="GO:0006508">
    <property type="term" value="P:proteolysis"/>
    <property type="evidence" value="ECO:0007669"/>
    <property type="project" value="UniProtKB-KW"/>
</dbReference>
<evidence type="ECO:0000313" key="2">
    <source>
        <dbReference type="EMBL" id="QCC47371.1"/>
    </source>
</evidence>
<dbReference type="Proteomes" id="UP000236740">
    <property type="component" value="Unassembled WGS sequence"/>
</dbReference>
<organism evidence="3 4">
    <name type="scientific">Halobellus limi</name>
    <dbReference type="NCBI Taxonomy" id="699433"/>
    <lineage>
        <taxon>Archaea</taxon>
        <taxon>Methanobacteriati</taxon>
        <taxon>Methanobacteriota</taxon>
        <taxon>Stenosarchaea group</taxon>
        <taxon>Halobacteria</taxon>
        <taxon>Halobacteriales</taxon>
        <taxon>Haloferacaceae</taxon>
        <taxon>Halobellus</taxon>
    </lineage>
</organism>
<keyword evidence="2" id="KW-0482">Metalloprotease</keyword>
<sequence>MSVSRLSFSSKEIQDLAVAWVALGVAFAIFFAGGGQRAVVGILEGGVFGPVLLSLLTAGVGFLLHEVAHKVVAVRYGQVAEFRADYGMLFLAVVSSLAGFIFAAPGAVHHRGRLTRREHGLIALAGPATNVALAVVFLPVLVVGTLVGSDFVALAGSRGLMINLFLAAFNMLPFGPLDGKTVLGWSKTVFAAFFVPALLLTVGAFVLGLGF</sequence>
<accession>A0A1H5T974</accession>
<proteinExistence type="predicted"/>
<reference evidence="3 4" key="1">
    <citation type="submission" date="2016-10" db="EMBL/GenBank/DDBJ databases">
        <authorList>
            <person name="de Groot N.N."/>
        </authorList>
    </citation>
    <scope>NUCLEOTIDE SEQUENCE [LARGE SCALE GENOMIC DNA]</scope>
    <source>
        <strain evidence="3 4">CGMCC 1.10331</strain>
    </source>
</reference>
<keyword evidence="1" id="KW-1133">Transmembrane helix</keyword>
<dbReference type="OrthoDB" id="86131at2157"/>
<dbReference type="GO" id="GO:0008237">
    <property type="term" value="F:metallopeptidase activity"/>
    <property type="evidence" value="ECO:0007669"/>
    <property type="project" value="UniProtKB-KW"/>
</dbReference>
<evidence type="ECO:0000256" key="1">
    <source>
        <dbReference type="SAM" id="Phobius"/>
    </source>
</evidence>
<protein>
    <submittedName>
        <fullName evidence="2">Metalloprotease</fullName>
    </submittedName>
</protein>
<evidence type="ECO:0000313" key="3">
    <source>
        <dbReference type="EMBL" id="SEF59330.1"/>
    </source>
</evidence>
<feature type="transmembrane region" description="Helical" evidence="1">
    <location>
        <begin position="47"/>
        <end position="68"/>
    </location>
</feature>
<dbReference type="AlphaFoldDB" id="A0A1H5T974"/>
<dbReference type="Proteomes" id="UP000296733">
    <property type="component" value="Chromosome"/>
</dbReference>
<feature type="transmembrane region" description="Helical" evidence="1">
    <location>
        <begin position="88"/>
        <end position="108"/>
    </location>
</feature>
<dbReference type="InterPro" id="IPR052348">
    <property type="entry name" value="Metallopeptidase_M50B"/>
</dbReference>
<dbReference type="KEGG" id="hlm:DV707_06680"/>
<dbReference type="PANTHER" id="PTHR35864:SF1">
    <property type="entry name" value="ZINC METALLOPROTEASE YWHC-RELATED"/>
    <property type="match status" value="1"/>
</dbReference>
<dbReference type="EMBL" id="FNVN01000001">
    <property type="protein sequence ID" value="SEF59330.1"/>
    <property type="molecule type" value="Genomic_DNA"/>
</dbReference>
<feature type="transmembrane region" description="Helical" evidence="1">
    <location>
        <begin position="159"/>
        <end position="177"/>
    </location>
</feature>
<gene>
    <name evidence="2" type="ORF">DV707_06680</name>
    <name evidence="3" type="ORF">SAMN04488133_0212</name>
</gene>
<dbReference type="GeneID" id="39857756"/>
<dbReference type="EMBL" id="CP031311">
    <property type="protein sequence ID" value="QCC47371.1"/>
    <property type="molecule type" value="Genomic_DNA"/>
</dbReference>
<evidence type="ECO:0000313" key="5">
    <source>
        <dbReference type="Proteomes" id="UP000296733"/>
    </source>
</evidence>
<evidence type="ECO:0000313" key="4">
    <source>
        <dbReference type="Proteomes" id="UP000236740"/>
    </source>
</evidence>
<keyword evidence="1" id="KW-0812">Transmembrane</keyword>
<keyword evidence="2" id="KW-0378">Hydrolase</keyword>
<feature type="transmembrane region" description="Helical" evidence="1">
    <location>
        <begin position="189"/>
        <end position="209"/>
    </location>
</feature>
<name>A0A1H5T974_9EURY</name>